<keyword evidence="1" id="KW-1133">Transmembrane helix</keyword>
<accession>W2JIR1</accession>
<dbReference type="EMBL" id="KI671740">
    <property type="protein sequence ID" value="ETL45607.1"/>
    <property type="molecule type" value="Genomic_DNA"/>
</dbReference>
<gene>
    <name evidence="2" type="ORF">L916_04334</name>
</gene>
<evidence type="ECO:0000313" key="2">
    <source>
        <dbReference type="EMBL" id="ETL45607.1"/>
    </source>
</evidence>
<dbReference type="Proteomes" id="UP000053864">
    <property type="component" value="Unassembled WGS sequence"/>
</dbReference>
<feature type="non-terminal residue" evidence="2">
    <location>
        <position position="1"/>
    </location>
</feature>
<reference evidence="2 3" key="1">
    <citation type="submission" date="2013-11" db="EMBL/GenBank/DDBJ databases">
        <title>The Genome Sequence of Phytophthora parasitica CJ05E6.</title>
        <authorList>
            <consortium name="The Broad Institute Genomics Platform"/>
            <person name="Russ C."/>
            <person name="Tyler B."/>
            <person name="Panabieres F."/>
            <person name="Shan W."/>
            <person name="Tripathy S."/>
            <person name="Grunwald N."/>
            <person name="Machado M."/>
            <person name="Johnson C.S."/>
            <person name="Arredondo F."/>
            <person name="Hong C."/>
            <person name="Coffey M."/>
            <person name="Young S.K."/>
            <person name="Zeng Q."/>
            <person name="Gargeya S."/>
            <person name="Fitzgerald M."/>
            <person name="Abouelleil A."/>
            <person name="Alvarado L."/>
            <person name="Chapman S.B."/>
            <person name="Gainer-Dewar J."/>
            <person name="Goldberg J."/>
            <person name="Griggs A."/>
            <person name="Gujja S."/>
            <person name="Hansen M."/>
            <person name="Howarth C."/>
            <person name="Imamovic A."/>
            <person name="Ireland A."/>
            <person name="Larimer J."/>
            <person name="McCowan C."/>
            <person name="Murphy C."/>
            <person name="Pearson M."/>
            <person name="Poon T.W."/>
            <person name="Priest M."/>
            <person name="Roberts A."/>
            <person name="Saif S."/>
            <person name="Shea T."/>
            <person name="Sykes S."/>
            <person name="Wortman J."/>
            <person name="Nusbaum C."/>
            <person name="Birren B."/>
        </authorList>
    </citation>
    <scope>NUCLEOTIDE SEQUENCE [LARGE SCALE GENOMIC DNA]</scope>
    <source>
        <strain evidence="2 3">CJ05E6</strain>
    </source>
</reference>
<dbReference type="AlphaFoldDB" id="W2JIR1"/>
<sequence>DQFNSVWAFVFGVVPTTPSLVVFLSRGGVTGFRHTVQLRPPQ</sequence>
<keyword evidence="1" id="KW-0812">Transmembrane</keyword>
<evidence type="ECO:0000313" key="3">
    <source>
        <dbReference type="Proteomes" id="UP000053864"/>
    </source>
</evidence>
<name>W2JIR1_PHYNI</name>
<evidence type="ECO:0000256" key="1">
    <source>
        <dbReference type="SAM" id="Phobius"/>
    </source>
</evidence>
<organism evidence="2 3">
    <name type="scientific">Phytophthora nicotianae</name>
    <name type="common">Potato buckeye rot agent</name>
    <name type="synonym">Phytophthora parasitica</name>
    <dbReference type="NCBI Taxonomy" id="4792"/>
    <lineage>
        <taxon>Eukaryota</taxon>
        <taxon>Sar</taxon>
        <taxon>Stramenopiles</taxon>
        <taxon>Oomycota</taxon>
        <taxon>Peronosporomycetes</taxon>
        <taxon>Peronosporales</taxon>
        <taxon>Peronosporaceae</taxon>
        <taxon>Phytophthora</taxon>
    </lineage>
</organism>
<feature type="transmembrane region" description="Helical" evidence="1">
    <location>
        <begin position="6"/>
        <end position="24"/>
    </location>
</feature>
<proteinExistence type="predicted"/>
<keyword evidence="1" id="KW-0472">Membrane</keyword>
<protein>
    <submittedName>
        <fullName evidence="2">Uncharacterized protein</fullName>
    </submittedName>
</protein>